<feature type="compositionally biased region" description="Polar residues" evidence="1">
    <location>
        <begin position="441"/>
        <end position="451"/>
    </location>
</feature>
<reference evidence="2 3" key="1">
    <citation type="journal article" date="2018" name="BMC Genomics">
        <title>Genomic evidence for intraspecific hybridization in a clonal and extremely halotolerant yeast.</title>
        <authorList>
            <person name="Gostincar C."/>
            <person name="Stajich J.E."/>
            <person name="Zupancic J."/>
            <person name="Zalar P."/>
            <person name="Gunde-Cimerman N."/>
        </authorList>
    </citation>
    <scope>NUCLEOTIDE SEQUENCE [LARGE SCALE GENOMIC DNA]</scope>
    <source>
        <strain evidence="2 3">EXF-120</strain>
    </source>
</reference>
<sequence>MTSLDQYRPPGRSNRSGRNADNDVFEGLPVKQWGLQPARISLAPPVSETADGKEDKWGELPMPRDSSLLQPWTQQLLRLARSGKVGTSKRKASSDAFEIDEERVEAEEAAAAEEAKPTLEDRGYVAKKWKPVPESMLEPESKHFEFLAKRRKGLPSMYGPEMSAAPVVPMRKTKVRRTTISVEGGEQVTVVYEVMLPEGQAVEGEVTDPTELVELQAISAVPGAVVEGLGIANDEGVIVAEHLKPSVQAPRRNRPPPKKKGGPGRGKKRVTFTNPDGSTYTAIVPNATKIVPQPGQTVKHVAKGEEASADVAKAQAEAGGDGQPEQIEGQQQGGEGEGEGEEEGSDEGEEGEDDDDDREDGELSDEDAPTAGATPARPASAAPPSSAKEEVQEKHEDEESTAAKAKETTEPIEAAVAPGKEAPPPPPPARDASSSPELPLAQTSHSRQNSLPEKPSAPAEPEAAADGAQGDTVMGEAEPDEKAGTEEVKDSEVHQETNGGAEGEEDLLGDLEKHLEG</sequence>
<proteinExistence type="predicted"/>
<evidence type="ECO:0000313" key="3">
    <source>
        <dbReference type="Proteomes" id="UP000281677"/>
    </source>
</evidence>
<dbReference type="EMBL" id="QWIT01000875">
    <property type="protein sequence ID" value="RMZ20055.1"/>
    <property type="molecule type" value="Genomic_DNA"/>
</dbReference>
<feature type="compositionally biased region" description="Polar residues" evidence="1">
    <location>
        <begin position="271"/>
        <end position="281"/>
    </location>
</feature>
<dbReference type="OrthoDB" id="275715at2759"/>
<gene>
    <name evidence="2" type="ORF">D0859_15944</name>
</gene>
<feature type="region of interest" description="Disordered" evidence="1">
    <location>
        <begin position="39"/>
        <end position="69"/>
    </location>
</feature>
<feature type="region of interest" description="Disordered" evidence="1">
    <location>
        <begin position="242"/>
        <end position="517"/>
    </location>
</feature>
<dbReference type="AlphaFoldDB" id="A0A3M7I3Z6"/>
<feature type="compositionally biased region" description="Low complexity" evidence="1">
    <location>
        <begin position="369"/>
        <end position="386"/>
    </location>
</feature>
<organism evidence="2 3">
    <name type="scientific">Hortaea werneckii</name>
    <name type="common">Black yeast</name>
    <name type="synonym">Cladosporium werneckii</name>
    <dbReference type="NCBI Taxonomy" id="91943"/>
    <lineage>
        <taxon>Eukaryota</taxon>
        <taxon>Fungi</taxon>
        <taxon>Dikarya</taxon>
        <taxon>Ascomycota</taxon>
        <taxon>Pezizomycotina</taxon>
        <taxon>Dothideomycetes</taxon>
        <taxon>Dothideomycetidae</taxon>
        <taxon>Mycosphaerellales</taxon>
        <taxon>Teratosphaeriaceae</taxon>
        <taxon>Hortaea</taxon>
    </lineage>
</organism>
<evidence type="ECO:0000313" key="2">
    <source>
        <dbReference type="EMBL" id="RMZ20055.1"/>
    </source>
</evidence>
<accession>A0A3M7I3Z6</accession>
<protein>
    <submittedName>
        <fullName evidence="2">Uncharacterized protein</fullName>
    </submittedName>
</protein>
<feature type="region of interest" description="Disordered" evidence="1">
    <location>
        <begin position="1"/>
        <end position="27"/>
    </location>
</feature>
<evidence type="ECO:0000256" key="1">
    <source>
        <dbReference type="SAM" id="MobiDB-lite"/>
    </source>
</evidence>
<dbReference type="VEuPathDB" id="FungiDB:BTJ68_01009"/>
<name>A0A3M7I3Z6_HORWE</name>
<feature type="compositionally biased region" description="Basic residues" evidence="1">
    <location>
        <begin position="251"/>
        <end position="270"/>
    </location>
</feature>
<feature type="compositionally biased region" description="Basic and acidic residues" evidence="1">
    <location>
        <begin position="387"/>
        <end position="397"/>
    </location>
</feature>
<feature type="compositionally biased region" description="Basic and acidic residues" evidence="1">
    <location>
        <begin position="480"/>
        <end position="495"/>
    </location>
</feature>
<comment type="caution">
    <text evidence="2">The sequence shown here is derived from an EMBL/GenBank/DDBJ whole genome shotgun (WGS) entry which is preliminary data.</text>
</comment>
<feature type="compositionally biased region" description="Acidic residues" evidence="1">
    <location>
        <begin position="336"/>
        <end position="368"/>
    </location>
</feature>
<feature type="compositionally biased region" description="Low complexity" evidence="1">
    <location>
        <begin position="452"/>
        <end position="465"/>
    </location>
</feature>
<dbReference type="Proteomes" id="UP000281677">
    <property type="component" value="Unassembled WGS sequence"/>
</dbReference>